<dbReference type="PROSITE" id="PS00198">
    <property type="entry name" value="4FE4S_FER_1"/>
    <property type="match status" value="1"/>
</dbReference>
<keyword evidence="2" id="KW-0479">Metal-binding</keyword>
<proteinExistence type="predicted"/>
<dbReference type="InterPro" id="IPR017900">
    <property type="entry name" value="4Fe4S_Fe_S_CS"/>
</dbReference>
<organism evidence="6">
    <name type="scientific">uncultured spirochete</name>
    <dbReference type="NCBI Taxonomy" id="156406"/>
    <lineage>
        <taxon>Bacteria</taxon>
        <taxon>Pseudomonadati</taxon>
        <taxon>Spirochaetota</taxon>
        <taxon>Spirochaetia</taxon>
        <taxon>Spirochaetales</taxon>
        <taxon>environmental samples</taxon>
    </lineage>
</organism>
<keyword evidence="4" id="KW-0411">Iron-sulfur</keyword>
<dbReference type="AlphaFoldDB" id="A0A3P3XUZ7"/>
<evidence type="ECO:0000259" key="5">
    <source>
        <dbReference type="PROSITE" id="PS51379"/>
    </source>
</evidence>
<dbReference type="GO" id="GO:0052693">
    <property type="term" value="F:epoxyqueuosine reductase activity"/>
    <property type="evidence" value="ECO:0007669"/>
    <property type="project" value="TreeGrafter"/>
</dbReference>
<dbReference type="SUPFAM" id="SSF54862">
    <property type="entry name" value="4Fe-4S ferredoxins"/>
    <property type="match status" value="1"/>
</dbReference>
<dbReference type="GO" id="GO:0046872">
    <property type="term" value="F:metal ion binding"/>
    <property type="evidence" value="ECO:0007669"/>
    <property type="project" value="UniProtKB-KW"/>
</dbReference>
<evidence type="ECO:0000256" key="3">
    <source>
        <dbReference type="ARBA" id="ARBA00023004"/>
    </source>
</evidence>
<dbReference type="PANTHER" id="PTHR30002">
    <property type="entry name" value="EPOXYQUEUOSINE REDUCTASE"/>
    <property type="match status" value="1"/>
</dbReference>
<dbReference type="InterPro" id="IPR017896">
    <property type="entry name" value="4Fe4S_Fe-S-bd"/>
</dbReference>
<evidence type="ECO:0000313" key="6">
    <source>
        <dbReference type="EMBL" id="SLM19959.1"/>
    </source>
</evidence>
<dbReference type="GO" id="GO:0008616">
    <property type="term" value="P:tRNA queuosine(34) biosynthetic process"/>
    <property type="evidence" value="ECO:0007669"/>
    <property type="project" value="InterPro"/>
</dbReference>
<evidence type="ECO:0000256" key="2">
    <source>
        <dbReference type="ARBA" id="ARBA00022723"/>
    </source>
</evidence>
<dbReference type="EMBL" id="FWDO01000008">
    <property type="protein sequence ID" value="SLM19959.1"/>
    <property type="molecule type" value="Genomic_DNA"/>
</dbReference>
<feature type="domain" description="4Fe-4S ferredoxin-type" evidence="5">
    <location>
        <begin position="239"/>
        <end position="268"/>
    </location>
</feature>
<name>A0A3P3XUZ7_9SPIR</name>
<evidence type="ECO:0000256" key="4">
    <source>
        <dbReference type="ARBA" id="ARBA00023014"/>
    </source>
</evidence>
<sequence length="380" mass="40877">MTVEEVQGGPPVKLQGEAGARAARWLLFHVQEQGFFSYAILGKEEWETVLLERGFAEEEGILETARSDAAGAMLVVALRYAPDVEPEPAAGRAARGLPPLPLPGAGKPVAKVGRFARGNWYREVIDRLATSAKATATDMVAVGLPFFPPKRWHRFANSRFPEKALAVAAGLGATGRNGLVIAEASETGGQARGSAAGGGLPSGGVIRAYFHSSARSSAVLLGLMLLPFDLEQAIIPPRHSPQAMLSLCGNCRRCVDACPSRALHFAPEPASWRASGRVFDRHRCIQHYASISGPLPDFIEASWQNQLYGCDLCLEACPYFRPDPDAHVSSGHIGGLFDAKVIAGMEDTQLRALFRGSALDQRWIEPEALRRDATLAVKNC</sequence>
<protein>
    <submittedName>
        <fullName evidence="6">Putative Iron-sulfur protein</fullName>
    </submittedName>
</protein>
<keyword evidence="1" id="KW-0004">4Fe-4S</keyword>
<dbReference type="InterPro" id="IPR004453">
    <property type="entry name" value="QueG"/>
</dbReference>
<dbReference type="PROSITE" id="PS51379">
    <property type="entry name" value="4FE4S_FER_2"/>
    <property type="match status" value="1"/>
</dbReference>
<dbReference type="Gene3D" id="3.30.70.20">
    <property type="match status" value="1"/>
</dbReference>
<evidence type="ECO:0000256" key="1">
    <source>
        <dbReference type="ARBA" id="ARBA00022485"/>
    </source>
</evidence>
<accession>A0A3P3XUZ7</accession>
<keyword evidence="3" id="KW-0408">Iron</keyword>
<dbReference type="PANTHER" id="PTHR30002:SF4">
    <property type="entry name" value="EPOXYQUEUOSINE REDUCTASE"/>
    <property type="match status" value="1"/>
</dbReference>
<gene>
    <name evidence="6" type="ORF">SPIRO4BDMA_80066</name>
</gene>
<dbReference type="GO" id="GO:0051539">
    <property type="term" value="F:4 iron, 4 sulfur cluster binding"/>
    <property type="evidence" value="ECO:0007669"/>
    <property type="project" value="UniProtKB-KW"/>
</dbReference>
<dbReference type="Pfam" id="PF13484">
    <property type="entry name" value="Fer4_16"/>
    <property type="match status" value="1"/>
</dbReference>
<reference evidence="6" key="1">
    <citation type="submission" date="2017-02" db="EMBL/GenBank/DDBJ databases">
        <authorList>
            <person name="Regsiter A."/>
            <person name="William W."/>
        </authorList>
    </citation>
    <scope>NUCLEOTIDE SEQUENCE</scope>
    <source>
        <strain evidence="6">BdmA 4</strain>
    </source>
</reference>